<dbReference type="Proteomes" id="UP000005436">
    <property type="component" value="Chromosome"/>
</dbReference>
<protein>
    <submittedName>
        <fullName evidence="1">Putative lipoprotein</fullName>
    </submittedName>
</protein>
<keyword evidence="2" id="KW-1185">Reference proteome</keyword>
<sequence length="46" mass="5369">MIRAKVVFFSEKQKSISPIFCSFYLFVSQTALSCDNCFIFAPHFNR</sequence>
<dbReference type="STRING" id="203275.BFO_3135"/>
<reference evidence="2" key="1">
    <citation type="submission" date="2011-12" db="EMBL/GenBank/DDBJ databases">
        <title>Complete sequence of Tannerella forsythia ATCC 43037.</title>
        <authorList>
            <person name="Dewhirst F."/>
            <person name="Tanner A."/>
            <person name="Izard J."/>
            <person name="Brinkac L."/>
            <person name="Durkin A.S."/>
            <person name="Hostetler J."/>
            <person name="Shetty J."/>
            <person name="Torralba M."/>
            <person name="Gill S."/>
            <person name="Nelson K."/>
        </authorList>
    </citation>
    <scope>NUCLEOTIDE SEQUENCE [LARGE SCALE GENOMIC DNA]</scope>
    <source>
        <strain evidence="2">ATCC 43037 / JCM 10827 / CCUG 33226 / KCTC 5666 / FDC 338</strain>
    </source>
</reference>
<keyword evidence="1" id="KW-0449">Lipoprotein</keyword>
<gene>
    <name evidence="1" type="ordered locus">BFO_3135</name>
</gene>
<name>G8UR07_TANFA</name>
<organism evidence="1 2">
    <name type="scientific">Tannerella forsythia (strain ATCC 43037 / JCM 10827 / CCUG 21028 A / KCTC 5666 / FDC 338)</name>
    <name type="common">Bacteroides forsythus</name>
    <dbReference type="NCBI Taxonomy" id="203275"/>
    <lineage>
        <taxon>Bacteria</taxon>
        <taxon>Pseudomonadati</taxon>
        <taxon>Bacteroidota</taxon>
        <taxon>Bacteroidia</taxon>
        <taxon>Bacteroidales</taxon>
        <taxon>Tannerellaceae</taxon>
        <taxon>Tannerella</taxon>
    </lineage>
</organism>
<dbReference type="KEGG" id="tfo:BFO_3135"/>
<proteinExistence type="predicted"/>
<accession>G8UR07</accession>
<dbReference type="PROSITE" id="PS51257">
    <property type="entry name" value="PROKAR_LIPOPROTEIN"/>
    <property type="match status" value="1"/>
</dbReference>
<evidence type="ECO:0000313" key="1">
    <source>
        <dbReference type="EMBL" id="AEW22041.1"/>
    </source>
</evidence>
<evidence type="ECO:0000313" key="2">
    <source>
        <dbReference type="Proteomes" id="UP000005436"/>
    </source>
</evidence>
<dbReference type="HOGENOM" id="CLU_3190035_0_0_10"/>
<dbReference type="AlphaFoldDB" id="G8UR07"/>
<dbReference type="EMBL" id="CP003191">
    <property type="protein sequence ID" value="AEW22041.1"/>
    <property type="molecule type" value="Genomic_DNA"/>
</dbReference>